<dbReference type="InterPro" id="IPR050887">
    <property type="entry name" value="Beta-mannosidase_GH2"/>
</dbReference>
<dbReference type="PANTHER" id="PTHR43730:SF1">
    <property type="entry name" value="BETA-MANNOSIDASE"/>
    <property type="match status" value="1"/>
</dbReference>
<dbReference type="InterPro" id="IPR036156">
    <property type="entry name" value="Beta-gal/glucu_dom_sf"/>
</dbReference>
<dbReference type="Gene3D" id="3.20.20.80">
    <property type="entry name" value="Glycosidases"/>
    <property type="match status" value="1"/>
</dbReference>
<dbReference type="PANTHER" id="PTHR43730">
    <property type="entry name" value="BETA-MANNOSIDASE"/>
    <property type="match status" value="1"/>
</dbReference>
<feature type="domain" description="Mannosidase Ig/CBM-like" evidence="2">
    <location>
        <begin position="273"/>
        <end position="311"/>
    </location>
</feature>
<feature type="non-terminal residue" evidence="3">
    <location>
        <position position="312"/>
    </location>
</feature>
<dbReference type="AlphaFoldDB" id="A0A0F9DMJ1"/>
<proteinExistence type="predicted"/>
<dbReference type="Pfam" id="PF17786">
    <property type="entry name" value="Mannosidase_ig"/>
    <property type="match status" value="1"/>
</dbReference>
<evidence type="ECO:0000313" key="3">
    <source>
        <dbReference type="EMBL" id="KKL62943.1"/>
    </source>
</evidence>
<gene>
    <name evidence="3" type="ORF">LCGC14_2180110</name>
</gene>
<dbReference type="InterPro" id="IPR005358">
    <property type="entry name" value="Puta_zinc/iron-chelating_dom"/>
</dbReference>
<dbReference type="InterPro" id="IPR013783">
    <property type="entry name" value="Ig-like_fold"/>
</dbReference>
<organism evidence="3">
    <name type="scientific">marine sediment metagenome</name>
    <dbReference type="NCBI Taxonomy" id="412755"/>
    <lineage>
        <taxon>unclassified sequences</taxon>
        <taxon>metagenomes</taxon>
        <taxon>ecological metagenomes</taxon>
    </lineage>
</organism>
<dbReference type="SUPFAM" id="SSF51445">
    <property type="entry name" value="(Trans)glycosidases"/>
    <property type="match status" value="1"/>
</dbReference>
<reference evidence="3" key="1">
    <citation type="journal article" date="2015" name="Nature">
        <title>Complex archaea that bridge the gap between prokaryotes and eukaryotes.</title>
        <authorList>
            <person name="Spang A."/>
            <person name="Saw J.H."/>
            <person name="Jorgensen S.L."/>
            <person name="Zaremba-Niedzwiedzka K."/>
            <person name="Martijn J."/>
            <person name="Lind A.E."/>
            <person name="van Eijk R."/>
            <person name="Schleper C."/>
            <person name="Guy L."/>
            <person name="Ettema T.J."/>
        </authorList>
    </citation>
    <scope>NUCLEOTIDE SEQUENCE</scope>
</reference>
<keyword evidence="1" id="KW-0378">Hydrolase</keyword>
<evidence type="ECO:0000259" key="2">
    <source>
        <dbReference type="Pfam" id="PF17786"/>
    </source>
</evidence>
<dbReference type="EMBL" id="LAZR01028330">
    <property type="protein sequence ID" value="KKL62943.1"/>
    <property type="molecule type" value="Genomic_DNA"/>
</dbReference>
<keyword evidence="1" id="KW-0326">Glycosidase</keyword>
<sequence length="312" mass="37102">MAKKVLCDKCTGLCCRYFALPIETPEERGDYDDIKWYLCHKDITVFVEDGDWYINIKNRCKHLSKEDYSCIIYNKRPRICRGYSRKDCDFTEGEYDFELHFTNDKQMEEYMKIKFDNNVTEKQRAKFYSEFGLASVQSLESLEKIMDRNDFWPIEDNPVWKYNIAVTFPQPMKRFLEVTKLLNSEFGDPKSIDDFILCSQLSQATTLKFATEHFRARKFSCSGALFCQYNECWPTITLSVIDYYLNRKIAYYWVKRAFSPLLVAFIEVDKEYLDVWLVNDLLHDVKGKLLLSKIDFWGKTSWKKEKDVTILP</sequence>
<dbReference type="Gene3D" id="2.60.40.10">
    <property type="entry name" value="Immunoglobulins"/>
    <property type="match status" value="1"/>
</dbReference>
<evidence type="ECO:0000256" key="1">
    <source>
        <dbReference type="ARBA" id="ARBA00023295"/>
    </source>
</evidence>
<comment type="caution">
    <text evidence="3">The sequence shown here is derived from an EMBL/GenBank/DDBJ whole genome shotgun (WGS) entry which is preliminary data.</text>
</comment>
<dbReference type="SUPFAM" id="SSF49303">
    <property type="entry name" value="beta-Galactosidase/glucuronidase domain"/>
    <property type="match status" value="1"/>
</dbReference>
<name>A0A0F9DMJ1_9ZZZZ</name>
<dbReference type="InterPro" id="IPR017853">
    <property type="entry name" value="GH"/>
</dbReference>
<accession>A0A0F9DMJ1</accession>
<dbReference type="GO" id="GO:0006516">
    <property type="term" value="P:glycoprotein catabolic process"/>
    <property type="evidence" value="ECO:0007669"/>
    <property type="project" value="TreeGrafter"/>
</dbReference>
<dbReference type="InterPro" id="IPR041447">
    <property type="entry name" value="Mannosidase_ig"/>
</dbReference>
<dbReference type="GO" id="GO:0004567">
    <property type="term" value="F:beta-mannosidase activity"/>
    <property type="evidence" value="ECO:0007669"/>
    <property type="project" value="TreeGrafter"/>
</dbReference>
<protein>
    <recommendedName>
        <fullName evidence="2">Mannosidase Ig/CBM-like domain-containing protein</fullName>
    </recommendedName>
</protein>
<dbReference type="Pfam" id="PF03692">
    <property type="entry name" value="CxxCxxCC"/>
    <property type="match status" value="1"/>
</dbReference>